<dbReference type="InterPro" id="IPR001878">
    <property type="entry name" value="Znf_CCHC"/>
</dbReference>
<dbReference type="InterPro" id="IPR013103">
    <property type="entry name" value="RVT_2"/>
</dbReference>
<dbReference type="PROSITE" id="PS50158">
    <property type="entry name" value="ZF_CCHC"/>
    <property type="match status" value="1"/>
</dbReference>
<dbReference type="GO" id="GO:0004190">
    <property type="term" value="F:aspartic-type endopeptidase activity"/>
    <property type="evidence" value="ECO:0007669"/>
    <property type="project" value="UniProtKB-KW"/>
</dbReference>
<reference evidence="13 14" key="1">
    <citation type="submission" date="2014-04" db="EMBL/GenBank/DDBJ databases">
        <authorList>
            <consortium name="DOE Joint Genome Institute"/>
            <person name="Kuo A."/>
            <person name="Zuccaro A."/>
            <person name="Kohler A."/>
            <person name="Nagy L.G."/>
            <person name="Floudas D."/>
            <person name="Copeland A."/>
            <person name="Barry K.W."/>
            <person name="Cichocki N."/>
            <person name="Veneault-Fourrey C."/>
            <person name="LaButti K."/>
            <person name="Lindquist E.A."/>
            <person name="Lipzen A."/>
            <person name="Lundell T."/>
            <person name="Morin E."/>
            <person name="Murat C."/>
            <person name="Sun H."/>
            <person name="Tunlid A."/>
            <person name="Henrissat B."/>
            <person name="Grigoriev I.V."/>
            <person name="Hibbett D.S."/>
            <person name="Martin F."/>
            <person name="Nordberg H.P."/>
            <person name="Cantor M.N."/>
            <person name="Hua S.X."/>
        </authorList>
    </citation>
    <scope>NUCLEOTIDE SEQUENCE [LARGE SCALE GENOMIC DNA]</scope>
    <source>
        <strain evidence="13 14">MAFF 305830</strain>
    </source>
</reference>
<name>A0A0C3AKI0_SERVB</name>
<evidence type="ECO:0000256" key="7">
    <source>
        <dbReference type="ARBA" id="ARBA00048173"/>
    </source>
</evidence>
<dbReference type="GO" id="GO:0032196">
    <property type="term" value="P:transposition"/>
    <property type="evidence" value="ECO:0007669"/>
    <property type="project" value="UniProtKB-KW"/>
</dbReference>
<keyword evidence="4" id="KW-0064">Aspartyl protease</keyword>
<feature type="non-terminal residue" evidence="13">
    <location>
        <position position="1372"/>
    </location>
</feature>
<dbReference type="PANTHER" id="PTHR42648">
    <property type="entry name" value="TRANSPOSASE, PUTATIVE-RELATED"/>
    <property type="match status" value="1"/>
</dbReference>
<dbReference type="Pfam" id="PF22936">
    <property type="entry name" value="Pol_BBD"/>
    <property type="match status" value="1"/>
</dbReference>
<comment type="catalytic activity">
    <reaction evidence="8">
        <text>DNA(n) + a 2'-deoxyribonucleoside 5'-triphosphate = DNA(n+1) + diphosphate</text>
        <dbReference type="Rhea" id="RHEA:22508"/>
        <dbReference type="Rhea" id="RHEA-COMP:17339"/>
        <dbReference type="Rhea" id="RHEA-COMP:17340"/>
        <dbReference type="ChEBI" id="CHEBI:33019"/>
        <dbReference type="ChEBI" id="CHEBI:61560"/>
        <dbReference type="ChEBI" id="CHEBI:173112"/>
        <dbReference type="EC" id="2.7.7.7"/>
    </reaction>
</comment>
<proteinExistence type="predicted"/>
<evidence type="ECO:0000313" key="13">
    <source>
        <dbReference type="EMBL" id="KIM20544.1"/>
    </source>
</evidence>
<evidence type="ECO:0008006" key="15">
    <source>
        <dbReference type="Google" id="ProtNLM"/>
    </source>
</evidence>
<keyword evidence="5" id="KW-0378">Hydrolase</keyword>
<dbReference type="CDD" id="cd09272">
    <property type="entry name" value="RNase_HI_RT_Ty1"/>
    <property type="match status" value="1"/>
</dbReference>
<dbReference type="Proteomes" id="UP000054097">
    <property type="component" value="Unassembled WGS sequence"/>
</dbReference>
<evidence type="ECO:0000256" key="8">
    <source>
        <dbReference type="ARBA" id="ARBA00049244"/>
    </source>
</evidence>
<evidence type="ECO:0000256" key="5">
    <source>
        <dbReference type="ARBA" id="ARBA00022801"/>
    </source>
</evidence>
<dbReference type="GO" id="GO:0008270">
    <property type="term" value="F:zinc ion binding"/>
    <property type="evidence" value="ECO:0007669"/>
    <property type="project" value="UniProtKB-KW"/>
</dbReference>
<keyword evidence="9" id="KW-0862">Zinc</keyword>
<feature type="domain" description="CCHC-type" evidence="11">
    <location>
        <begin position="234"/>
        <end position="247"/>
    </location>
</feature>
<evidence type="ECO:0000259" key="11">
    <source>
        <dbReference type="PROSITE" id="PS50158"/>
    </source>
</evidence>
<dbReference type="InterPro" id="IPR001584">
    <property type="entry name" value="Integrase_cat-core"/>
</dbReference>
<evidence type="ECO:0000256" key="6">
    <source>
        <dbReference type="ARBA" id="ARBA00022884"/>
    </source>
</evidence>
<dbReference type="STRING" id="933852.A0A0C3AKI0"/>
<dbReference type="PANTHER" id="PTHR42648:SF28">
    <property type="entry name" value="TRANSPOSON-ENCODED PROTEIN WITH RIBONUCLEASE H-LIKE AND RETROVIRUS ZINC FINGER-LIKE DOMAINS"/>
    <property type="match status" value="1"/>
</dbReference>
<dbReference type="SUPFAM" id="SSF56672">
    <property type="entry name" value="DNA/RNA polymerases"/>
    <property type="match status" value="1"/>
</dbReference>
<evidence type="ECO:0000256" key="2">
    <source>
        <dbReference type="ARBA" id="ARBA00022670"/>
    </source>
</evidence>
<feature type="region of interest" description="Disordered" evidence="10">
    <location>
        <begin position="199"/>
        <end position="277"/>
    </location>
</feature>
<dbReference type="Gene3D" id="3.30.420.10">
    <property type="entry name" value="Ribonuclease H-like superfamily/Ribonuclease H"/>
    <property type="match status" value="1"/>
</dbReference>
<reference evidence="14" key="2">
    <citation type="submission" date="2015-01" db="EMBL/GenBank/DDBJ databases">
        <title>Evolutionary Origins and Diversification of the Mycorrhizal Mutualists.</title>
        <authorList>
            <consortium name="DOE Joint Genome Institute"/>
            <consortium name="Mycorrhizal Genomics Consortium"/>
            <person name="Kohler A."/>
            <person name="Kuo A."/>
            <person name="Nagy L.G."/>
            <person name="Floudas D."/>
            <person name="Copeland A."/>
            <person name="Barry K.W."/>
            <person name="Cichocki N."/>
            <person name="Veneault-Fourrey C."/>
            <person name="LaButti K."/>
            <person name="Lindquist E.A."/>
            <person name="Lipzen A."/>
            <person name="Lundell T."/>
            <person name="Morin E."/>
            <person name="Murat C."/>
            <person name="Riley R."/>
            <person name="Ohm R."/>
            <person name="Sun H."/>
            <person name="Tunlid A."/>
            <person name="Henrissat B."/>
            <person name="Grigoriev I.V."/>
            <person name="Hibbett D.S."/>
            <person name="Martin F."/>
        </authorList>
    </citation>
    <scope>NUCLEOTIDE SEQUENCE [LARGE SCALE GENOMIC DNA]</scope>
    <source>
        <strain evidence="14">MAFF 305830</strain>
    </source>
</reference>
<dbReference type="InterPro" id="IPR043502">
    <property type="entry name" value="DNA/RNA_pol_sf"/>
</dbReference>
<keyword evidence="14" id="KW-1185">Reference proteome</keyword>
<feature type="region of interest" description="Disordered" evidence="10">
    <location>
        <begin position="737"/>
        <end position="785"/>
    </location>
</feature>
<dbReference type="Pfam" id="PF00665">
    <property type="entry name" value="rve"/>
    <property type="match status" value="1"/>
</dbReference>
<evidence type="ECO:0000256" key="10">
    <source>
        <dbReference type="SAM" id="MobiDB-lite"/>
    </source>
</evidence>
<comment type="catalytic activity">
    <reaction evidence="7">
        <text>DNA(n) + a 2'-deoxyribonucleoside 5'-triphosphate = DNA(n+1) + diphosphate</text>
        <dbReference type="Rhea" id="RHEA:22508"/>
        <dbReference type="Rhea" id="RHEA-COMP:17339"/>
        <dbReference type="Rhea" id="RHEA-COMP:17340"/>
        <dbReference type="ChEBI" id="CHEBI:33019"/>
        <dbReference type="ChEBI" id="CHEBI:61560"/>
        <dbReference type="ChEBI" id="CHEBI:173112"/>
        <dbReference type="EC" id="2.7.7.49"/>
    </reaction>
</comment>
<feature type="compositionally biased region" description="Basic and acidic residues" evidence="10">
    <location>
        <begin position="266"/>
        <end position="277"/>
    </location>
</feature>
<protein>
    <recommendedName>
        <fullName evidence="15">Integrase catalytic domain-containing protein</fullName>
    </recommendedName>
</protein>
<keyword evidence="1" id="KW-0815">Transposition</keyword>
<organism evidence="13 14">
    <name type="scientific">Serendipita vermifera MAFF 305830</name>
    <dbReference type="NCBI Taxonomy" id="933852"/>
    <lineage>
        <taxon>Eukaryota</taxon>
        <taxon>Fungi</taxon>
        <taxon>Dikarya</taxon>
        <taxon>Basidiomycota</taxon>
        <taxon>Agaricomycotina</taxon>
        <taxon>Agaricomycetes</taxon>
        <taxon>Sebacinales</taxon>
        <taxon>Serendipitaceae</taxon>
        <taxon>Serendipita</taxon>
    </lineage>
</organism>
<evidence type="ECO:0000259" key="12">
    <source>
        <dbReference type="PROSITE" id="PS50994"/>
    </source>
</evidence>
<dbReference type="Pfam" id="PF07727">
    <property type="entry name" value="RVT_2"/>
    <property type="match status" value="1"/>
</dbReference>
<feature type="domain" description="Integrase catalytic" evidence="12">
    <location>
        <begin position="481"/>
        <end position="657"/>
    </location>
</feature>
<gene>
    <name evidence="13" type="ORF">M408DRAFT_32367</name>
</gene>
<dbReference type="SUPFAM" id="SSF53098">
    <property type="entry name" value="Ribonuclease H-like"/>
    <property type="match status" value="1"/>
</dbReference>
<feature type="compositionally biased region" description="Polar residues" evidence="10">
    <location>
        <begin position="742"/>
        <end position="753"/>
    </location>
</feature>
<keyword evidence="3" id="KW-0479">Metal-binding</keyword>
<dbReference type="GO" id="GO:0003887">
    <property type="term" value="F:DNA-directed DNA polymerase activity"/>
    <property type="evidence" value="ECO:0007669"/>
    <property type="project" value="UniProtKB-EC"/>
</dbReference>
<dbReference type="InterPro" id="IPR012337">
    <property type="entry name" value="RNaseH-like_sf"/>
</dbReference>
<dbReference type="InterPro" id="IPR036397">
    <property type="entry name" value="RNaseH_sf"/>
</dbReference>
<accession>A0A0C3AKI0</accession>
<feature type="non-terminal residue" evidence="13">
    <location>
        <position position="1"/>
    </location>
</feature>
<keyword evidence="2" id="KW-0645">Protease</keyword>
<dbReference type="InterPro" id="IPR054722">
    <property type="entry name" value="PolX-like_BBD"/>
</dbReference>
<sequence>STTFKFEPLKATNWLPWKTRIEAICYDKKLMKYLDGTQTRPTIANPAKPTEDETEAIAKWEEKDGKARSIIVLNISDSEMVHIIGAKSAATMWRNLKMVKESTGGVARLMAKRKLYRTYAEEGSDIAEHILKLRQIQEELNVMGVEIKDQDFLDILMTSLPESWDIFTTTYNSANVTGVKTLTSQDLIAAVYDEIRRRSERSGGSGDVAMKATGHMTHHHRGTRRDEDKSQISCHNCQRKGHIKKECWRPGGGKEGQGPKQKKKARDQANKAEETPKEFDLAYMADGSFETPDQSSKDAWWLDSCANQHLCNNRDLFVEYREENQRSIKGIAGKLTVVGVGTVIIQFLVDGKIIRHRIKEVLHTPSFKSNLLSMGRLDEKGISWSGGDGHLELKSKNGQVVGTGMKRNGMYLLKARGQTVNTANAANTQMDSWDELHQKYGHIACSSIEILKKNGLVSGLTVDEGTKPTQCEACIQARITRRPFPKESNEETKAKGELTFSDVWGPARVESIGKAKYYISFTDHHTRRCAILFMKSKDEAFTKVTEYLTEVETQHGKVPKRIRFDNGKELVNKQLTKWCSEKGIKIETTAPYSPSQNGIAERFNRTILELVRAMLIARDLPQFLWAEAAAHAVYLRNRAPSKALDGMTPEEAWTGKKPDVSHLQEFGSDVWIKEEGPISKLSPRAQKMIFVGFMDGPKAVRYYDAEKRSIKVSRNFVFGVERTAGGIEGHGDVTIEGEEASQRNPQIAQNNTENESETHQHQEEPVAAPKRAGTTHIPPPARETHARNVKKPTDYAVLGNPDIRRLSSRYNAEVEAEKARDRRSEKIVEEMVEDQNEEEFAAFAWMAGEIGPDVPKTLKQARESPEWRNWQSAMEEEYGQLMQMGTWELDEPDEERKLVGSRWVFAKKYDEHGKVNQYKARLVAQGFSQIPGVDYTDNYSPVVRLDAVRACIALSAIKDWEMRQIDIKGAYLNGELEEEIFMEQPEGFNDGSGRVCRLKLPLYGLKQAGRMWNKKLNAQLTTLGFNRTNADPCVYYNNQDGKITILTVWVDDIILCGDSESRIDTTVSALKKIFEVKDLGEPKLLLGIQIIRNRKLKTITISQRNYINTILERFNYSKINPIPIPLDPNVTLRKRDDEITPPEKHLVKEYQTKLGSIMYASIGTMPQLAYAVQTLSQFSSNPGAEHMSALKRVFKYLAHARDHEVGIVYGGTRQWPVDIIGYTDADWASNPNDRKSISGYVFLLGGGAISWSSKKQTTVALSSTEAEYMAATHAARHAIWLQRLFQDIGIQLPDSMALFIDNQSTISISNDVMFHQRTKHIDIQYHFIRNLVIDGIIDTYYCPTLDMVADILTKGLPRAQHEKLTVDMGVLP</sequence>
<evidence type="ECO:0000256" key="3">
    <source>
        <dbReference type="ARBA" id="ARBA00022723"/>
    </source>
</evidence>
<dbReference type="OrthoDB" id="7691805at2759"/>
<dbReference type="GO" id="GO:0015074">
    <property type="term" value="P:DNA integration"/>
    <property type="evidence" value="ECO:0007669"/>
    <property type="project" value="InterPro"/>
</dbReference>
<dbReference type="Pfam" id="PF25597">
    <property type="entry name" value="SH3_retrovirus"/>
    <property type="match status" value="1"/>
</dbReference>
<evidence type="ECO:0000256" key="1">
    <source>
        <dbReference type="ARBA" id="ARBA00022578"/>
    </source>
</evidence>
<dbReference type="GO" id="GO:0003964">
    <property type="term" value="F:RNA-directed DNA polymerase activity"/>
    <property type="evidence" value="ECO:0007669"/>
    <property type="project" value="UniProtKB-EC"/>
</dbReference>
<keyword evidence="6" id="KW-0694">RNA-binding</keyword>
<dbReference type="InterPro" id="IPR057670">
    <property type="entry name" value="SH3_retrovirus"/>
</dbReference>
<dbReference type="GO" id="GO:0006508">
    <property type="term" value="P:proteolysis"/>
    <property type="evidence" value="ECO:0007669"/>
    <property type="project" value="UniProtKB-KW"/>
</dbReference>
<evidence type="ECO:0000256" key="9">
    <source>
        <dbReference type="PROSITE-ProRule" id="PRU00047"/>
    </source>
</evidence>
<keyword evidence="9" id="KW-0863">Zinc-finger</keyword>
<evidence type="ECO:0000256" key="4">
    <source>
        <dbReference type="ARBA" id="ARBA00022750"/>
    </source>
</evidence>
<dbReference type="EMBL" id="KN824424">
    <property type="protein sequence ID" value="KIM20544.1"/>
    <property type="molecule type" value="Genomic_DNA"/>
</dbReference>
<dbReference type="GO" id="GO:0003723">
    <property type="term" value="F:RNA binding"/>
    <property type="evidence" value="ECO:0007669"/>
    <property type="project" value="UniProtKB-KW"/>
</dbReference>
<dbReference type="InterPro" id="IPR039537">
    <property type="entry name" value="Retrotran_Ty1/copia-like"/>
</dbReference>
<dbReference type="HOGENOM" id="CLU_001650_5_0_1"/>
<evidence type="ECO:0000313" key="14">
    <source>
        <dbReference type="Proteomes" id="UP000054097"/>
    </source>
</evidence>
<dbReference type="Pfam" id="PF14223">
    <property type="entry name" value="Retrotran_gag_2"/>
    <property type="match status" value="1"/>
</dbReference>
<dbReference type="GO" id="GO:0005634">
    <property type="term" value="C:nucleus"/>
    <property type="evidence" value="ECO:0007669"/>
    <property type="project" value="UniProtKB-ARBA"/>
</dbReference>
<dbReference type="PROSITE" id="PS50994">
    <property type="entry name" value="INTEGRASE"/>
    <property type="match status" value="1"/>
</dbReference>